<dbReference type="EMBL" id="QEAQ01000005">
    <property type="protein sequence ID" value="TPX61956.1"/>
    <property type="molecule type" value="Genomic_DNA"/>
</dbReference>
<dbReference type="Proteomes" id="UP000318582">
    <property type="component" value="Unassembled WGS sequence"/>
</dbReference>
<dbReference type="GO" id="GO:0005524">
    <property type="term" value="F:ATP binding"/>
    <property type="evidence" value="ECO:0007669"/>
    <property type="project" value="UniProtKB-UniRule"/>
</dbReference>
<keyword evidence="2" id="KW-0808">Transferase</keyword>
<organism evidence="10 11">
    <name type="scientific">Powellomyces hirtus</name>
    <dbReference type="NCBI Taxonomy" id="109895"/>
    <lineage>
        <taxon>Eukaryota</taxon>
        <taxon>Fungi</taxon>
        <taxon>Fungi incertae sedis</taxon>
        <taxon>Chytridiomycota</taxon>
        <taxon>Chytridiomycota incertae sedis</taxon>
        <taxon>Chytridiomycetes</taxon>
        <taxon>Spizellomycetales</taxon>
        <taxon>Powellomycetaceae</taxon>
        <taxon>Powellomyces</taxon>
    </lineage>
</organism>
<dbReference type="Pfam" id="PF00069">
    <property type="entry name" value="Pkinase"/>
    <property type="match status" value="1"/>
</dbReference>
<dbReference type="PROSITE" id="PS50011">
    <property type="entry name" value="PROTEIN_KINASE_DOM"/>
    <property type="match status" value="1"/>
</dbReference>
<dbReference type="CDD" id="cd05117">
    <property type="entry name" value="STKc_CAMK"/>
    <property type="match status" value="1"/>
</dbReference>
<dbReference type="OrthoDB" id="40902at2759"/>
<keyword evidence="4" id="KW-0418">Kinase</keyword>
<evidence type="ECO:0000256" key="4">
    <source>
        <dbReference type="ARBA" id="ARBA00022777"/>
    </source>
</evidence>
<evidence type="ECO:0000256" key="6">
    <source>
        <dbReference type="PROSITE-ProRule" id="PRU10141"/>
    </source>
</evidence>
<gene>
    <name evidence="10" type="ORF">PhCBS80983_g00816</name>
</gene>
<comment type="similarity">
    <text evidence="7">Belongs to the protein kinase superfamily.</text>
</comment>
<dbReference type="SMART" id="SM00220">
    <property type="entry name" value="S_TKc"/>
    <property type="match status" value="1"/>
</dbReference>
<name>A0A507EFD2_9FUNG</name>
<evidence type="ECO:0000256" key="3">
    <source>
        <dbReference type="ARBA" id="ARBA00022741"/>
    </source>
</evidence>
<dbReference type="SUPFAM" id="SSF56112">
    <property type="entry name" value="Protein kinase-like (PK-like)"/>
    <property type="match status" value="1"/>
</dbReference>
<proteinExistence type="inferred from homology"/>
<dbReference type="InterPro" id="IPR017441">
    <property type="entry name" value="Protein_kinase_ATP_BS"/>
</dbReference>
<dbReference type="Gene3D" id="3.30.200.20">
    <property type="entry name" value="Phosphorylase Kinase, domain 1"/>
    <property type="match status" value="1"/>
</dbReference>
<keyword evidence="3 6" id="KW-0547">Nucleotide-binding</keyword>
<evidence type="ECO:0000313" key="10">
    <source>
        <dbReference type="EMBL" id="TPX61956.1"/>
    </source>
</evidence>
<reference evidence="10 11" key="1">
    <citation type="journal article" date="2019" name="Sci. Rep.">
        <title>Comparative genomics of chytrid fungi reveal insights into the obligate biotrophic and pathogenic lifestyle of Synchytrium endobioticum.</title>
        <authorList>
            <person name="van de Vossenberg B.T.L.H."/>
            <person name="Warris S."/>
            <person name="Nguyen H.D.T."/>
            <person name="van Gent-Pelzer M.P.E."/>
            <person name="Joly D.L."/>
            <person name="van de Geest H.C."/>
            <person name="Bonants P.J.M."/>
            <person name="Smith D.S."/>
            <person name="Levesque C.A."/>
            <person name="van der Lee T.A.J."/>
        </authorList>
    </citation>
    <scope>NUCLEOTIDE SEQUENCE [LARGE SCALE GENOMIC DNA]</scope>
    <source>
        <strain evidence="10 11">CBS 809.83</strain>
    </source>
</reference>
<feature type="compositionally biased region" description="Polar residues" evidence="8">
    <location>
        <begin position="368"/>
        <end position="383"/>
    </location>
</feature>
<dbReference type="PROSITE" id="PS00107">
    <property type="entry name" value="PROTEIN_KINASE_ATP"/>
    <property type="match status" value="1"/>
</dbReference>
<evidence type="ECO:0000313" key="11">
    <source>
        <dbReference type="Proteomes" id="UP000318582"/>
    </source>
</evidence>
<evidence type="ECO:0000256" key="1">
    <source>
        <dbReference type="ARBA" id="ARBA00022527"/>
    </source>
</evidence>
<dbReference type="InterPro" id="IPR011009">
    <property type="entry name" value="Kinase-like_dom_sf"/>
</dbReference>
<accession>A0A507EFD2</accession>
<sequence>MAQSPGNSKICKMDDLFRKYELGSQLGTGAFSEVRLGTDRTNGKKFAVKIIDKSKCKGKEGMIDTEVRILQKVRHENIIQMFEMYENENKICLVMELVTGGELFDDIVKRGRYTEVDCARIIHKILLALNYLHDLGIVHRDLKPENLLLSDRSKRPKIMIGDFGLSKIFNDEEVMKTACGTPGYVAPEVLKRQGYGKEVDLWSLGVITYILLCGYPPFYDQNNIELFKLIMAGNYKFDKPWWDPISETAKDFIRKSLVVNPKDRQTAAQALNHPFITSNCGSTPAKADAPAVPATAVEPLKDAVKEAVKEGDNLAPNVASNMKKAYSSRNSFKNLGDANVRAAETAARTDEEPGRPLGEKNEDHDSGVITSRESVGSAKSQKSGKGFLGRWFGKTANKVGESGSSDRRVD</sequence>
<dbReference type="PANTHER" id="PTHR24347">
    <property type="entry name" value="SERINE/THREONINE-PROTEIN KINASE"/>
    <property type="match status" value="1"/>
</dbReference>
<keyword evidence="11" id="KW-1185">Reference proteome</keyword>
<evidence type="ECO:0000256" key="5">
    <source>
        <dbReference type="ARBA" id="ARBA00022840"/>
    </source>
</evidence>
<evidence type="ECO:0000259" key="9">
    <source>
        <dbReference type="PROSITE" id="PS50011"/>
    </source>
</evidence>
<protein>
    <recommendedName>
        <fullName evidence="9">Protein kinase domain-containing protein</fullName>
    </recommendedName>
</protein>
<evidence type="ECO:0000256" key="8">
    <source>
        <dbReference type="SAM" id="MobiDB-lite"/>
    </source>
</evidence>
<dbReference type="GO" id="GO:0004674">
    <property type="term" value="F:protein serine/threonine kinase activity"/>
    <property type="evidence" value="ECO:0007669"/>
    <property type="project" value="UniProtKB-KW"/>
</dbReference>
<evidence type="ECO:0000256" key="7">
    <source>
        <dbReference type="RuleBase" id="RU000304"/>
    </source>
</evidence>
<dbReference type="InterPro" id="IPR008271">
    <property type="entry name" value="Ser/Thr_kinase_AS"/>
</dbReference>
<keyword evidence="5 6" id="KW-0067">ATP-binding</keyword>
<dbReference type="STRING" id="109895.A0A507EFD2"/>
<feature type="domain" description="Protein kinase" evidence="9">
    <location>
        <begin position="20"/>
        <end position="276"/>
    </location>
</feature>
<comment type="caution">
    <text evidence="10">The sequence shown here is derived from an EMBL/GenBank/DDBJ whole genome shotgun (WGS) entry which is preliminary data.</text>
</comment>
<dbReference type="AlphaFoldDB" id="A0A507EFD2"/>
<dbReference type="PROSITE" id="PS00108">
    <property type="entry name" value="PROTEIN_KINASE_ST"/>
    <property type="match status" value="1"/>
</dbReference>
<keyword evidence="1 7" id="KW-0723">Serine/threonine-protein kinase</keyword>
<dbReference type="FunFam" id="1.10.510.10:FF:000026">
    <property type="entry name" value="Calcium/calmodulin-dependent protein kinase type 1"/>
    <property type="match status" value="1"/>
</dbReference>
<dbReference type="InterPro" id="IPR000719">
    <property type="entry name" value="Prot_kinase_dom"/>
</dbReference>
<evidence type="ECO:0000256" key="2">
    <source>
        <dbReference type="ARBA" id="ARBA00022679"/>
    </source>
</evidence>
<feature type="compositionally biased region" description="Basic and acidic residues" evidence="8">
    <location>
        <begin position="347"/>
        <end position="366"/>
    </location>
</feature>
<feature type="region of interest" description="Disordered" evidence="8">
    <location>
        <begin position="342"/>
        <end position="410"/>
    </location>
</feature>
<dbReference type="FunFam" id="3.30.200.20:FF:000315">
    <property type="entry name" value="Calcium-dependent protein kinase 3"/>
    <property type="match status" value="1"/>
</dbReference>
<dbReference type="Gene3D" id="1.10.510.10">
    <property type="entry name" value="Transferase(Phosphotransferase) domain 1"/>
    <property type="match status" value="1"/>
</dbReference>
<feature type="binding site" evidence="6">
    <location>
        <position position="49"/>
    </location>
    <ligand>
        <name>ATP</name>
        <dbReference type="ChEBI" id="CHEBI:30616"/>
    </ligand>
</feature>